<feature type="transmembrane region" description="Helical" evidence="1">
    <location>
        <begin position="106"/>
        <end position="127"/>
    </location>
</feature>
<feature type="transmembrane region" description="Helical" evidence="1">
    <location>
        <begin position="196"/>
        <end position="214"/>
    </location>
</feature>
<feature type="transmembrane region" description="Helical" evidence="1">
    <location>
        <begin position="312"/>
        <end position="330"/>
    </location>
</feature>
<keyword evidence="1" id="KW-1133">Transmembrane helix</keyword>
<name>A0AAQ4CS68_9CREN</name>
<dbReference type="PANTHER" id="PTHR10422">
    <property type="entry name" value="CYTOCHROME C OXIDASE SUBUNIT 1"/>
    <property type="match status" value="1"/>
</dbReference>
<dbReference type="GO" id="GO:0015990">
    <property type="term" value="P:electron transport coupled proton transport"/>
    <property type="evidence" value="ECO:0007669"/>
    <property type="project" value="TreeGrafter"/>
</dbReference>
<feature type="transmembrane region" description="Helical" evidence="1">
    <location>
        <begin position="420"/>
        <end position="440"/>
    </location>
</feature>
<feature type="transmembrane region" description="Helical" evidence="1">
    <location>
        <begin position="342"/>
        <end position="362"/>
    </location>
</feature>
<dbReference type="GO" id="GO:0022904">
    <property type="term" value="P:respiratory electron transport chain"/>
    <property type="evidence" value="ECO:0007669"/>
    <property type="project" value="TreeGrafter"/>
</dbReference>
<feature type="transmembrane region" description="Helical" evidence="1">
    <location>
        <begin position="20"/>
        <end position="45"/>
    </location>
</feature>
<dbReference type="GeneID" id="68866401"/>
<dbReference type="GO" id="GO:0009060">
    <property type="term" value="P:aerobic respiration"/>
    <property type="evidence" value="ECO:0007669"/>
    <property type="project" value="InterPro"/>
</dbReference>
<dbReference type="CDD" id="cd00919">
    <property type="entry name" value="Heme_Cu_Oxidase_I"/>
    <property type="match status" value="1"/>
</dbReference>
<dbReference type="InterPro" id="IPR036927">
    <property type="entry name" value="Cyt_c_oxase-like_su1_sf"/>
</dbReference>
<dbReference type="Gene3D" id="1.20.210.10">
    <property type="entry name" value="Cytochrome c oxidase-like, subunit I domain"/>
    <property type="match status" value="1"/>
</dbReference>
<dbReference type="GO" id="GO:0020037">
    <property type="term" value="F:heme binding"/>
    <property type="evidence" value="ECO:0007669"/>
    <property type="project" value="InterPro"/>
</dbReference>
<feature type="transmembrane region" description="Helical" evidence="1">
    <location>
        <begin position="280"/>
        <end position="300"/>
    </location>
</feature>
<feature type="transmembrane region" description="Helical" evidence="1">
    <location>
        <begin position="160"/>
        <end position="184"/>
    </location>
</feature>
<organism evidence="3 4">
    <name type="scientific">Saccharolobus caldissimus</name>
    <dbReference type="NCBI Taxonomy" id="1702097"/>
    <lineage>
        <taxon>Archaea</taxon>
        <taxon>Thermoproteota</taxon>
        <taxon>Thermoprotei</taxon>
        <taxon>Sulfolobales</taxon>
        <taxon>Sulfolobaceae</taxon>
        <taxon>Saccharolobus</taxon>
    </lineage>
</organism>
<dbReference type="GO" id="GO:0004129">
    <property type="term" value="F:cytochrome-c oxidase activity"/>
    <property type="evidence" value="ECO:0007669"/>
    <property type="project" value="InterPro"/>
</dbReference>
<accession>A0AAQ4CS68</accession>
<dbReference type="GO" id="GO:0016020">
    <property type="term" value="C:membrane"/>
    <property type="evidence" value="ECO:0007669"/>
    <property type="project" value="InterPro"/>
</dbReference>
<sequence>MKGLINLLNEVFQLDNKDWITRISIAMISLSLLWGILGIIDALMVRLQELSWGMTQTLILTPQEYYAGIGLHAMRDFFGFAVQLEFAVFIYLSYKLLNFKPRAKWLLNIGFILFNISFMLLEGPIIVYPKFNDNYFSADSWYYLSPYGLPNFSQYIISPLWYFGWELMDIGVYIYVIWLVYHYYLATQTIKGKLPIFGVYVLMTSLMTAIGWSGETAANTWDIFAYYGLIGLDPIANQIAFGILWHSIVYITWMPAVATLYLLIPMLANRPLYSDRMGRISALLYLIFSNNVPIHHLYMVNLPVAIKSLEEVLTYTVVVPSMMTFFNLWVTVKGATFHLNLISAWVIVSFAGAIAAGVTGIANGTVVFDAIIHDTLWVVGHFHAMIFWSIVPAGFATLYYMIPMMIGKNWYSNKLGWMHFIGYLVGTTMIIIGFDALGVTGLIRKPEIYPLISDYVTPEILASIGAIIADLATLLWLINLLLTFIKGKNINVQSINQAINIITATTTVLEWNSISQKLRQHWPKTQDKN</sequence>
<evidence type="ECO:0000313" key="4">
    <source>
        <dbReference type="Proteomes" id="UP001319921"/>
    </source>
</evidence>
<dbReference type="AlphaFoldDB" id="A0AAQ4CS68"/>
<evidence type="ECO:0000256" key="1">
    <source>
        <dbReference type="SAM" id="Phobius"/>
    </source>
</evidence>
<dbReference type="PANTHER" id="PTHR10422:SF18">
    <property type="entry name" value="CYTOCHROME C OXIDASE SUBUNIT 1"/>
    <property type="match status" value="1"/>
</dbReference>
<gene>
    <name evidence="3" type="ORF">SACC_16660</name>
</gene>
<dbReference type="InterPro" id="IPR000883">
    <property type="entry name" value="Cyt_C_Oxase_1"/>
</dbReference>
<dbReference type="KEGG" id="scas:SACC_16660"/>
<dbReference type="SUPFAM" id="SSF81442">
    <property type="entry name" value="Cytochrome c oxidase subunit I-like"/>
    <property type="match status" value="1"/>
</dbReference>
<dbReference type="InterPro" id="IPR023616">
    <property type="entry name" value="Cyt_c_oxase-like_su1_dom"/>
</dbReference>
<keyword evidence="4" id="KW-1185">Reference proteome</keyword>
<proteinExistence type="predicted"/>
<dbReference type="EMBL" id="AP025226">
    <property type="protein sequence ID" value="BDB98649.1"/>
    <property type="molecule type" value="Genomic_DNA"/>
</dbReference>
<feature type="transmembrane region" description="Helical" evidence="1">
    <location>
        <begin position="382"/>
        <end position="400"/>
    </location>
</feature>
<protein>
    <submittedName>
        <fullName evidence="3">Oxidase</fullName>
    </submittedName>
</protein>
<dbReference type="Pfam" id="PF00115">
    <property type="entry name" value="COX1"/>
    <property type="match status" value="1"/>
</dbReference>
<keyword evidence="1" id="KW-0472">Membrane</keyword>
<evidence type="ECO:0000259" key="2">
    <source>
        <dbReference type="PROSITE" id="PS50855"/>
    </source>
</evidence>
<dbReference type="Proteomes" id="UP001319921">
    <property type="component" value="Chromosome"/>
</dbReference>
<keyword evidence="1" id="KW-0812">Transmembrane</keyword>
<feature type="transmembrane region" description="Helical" evidence="1">
    <location>
        <begin position="77"/>
        <end position="94"/>
    </location>
</feature>
<evidence type="ECO:0000313" key="3">
    <source>
        <dbReference type="EMBL" id="BDB98649.1"/>
    </source>
</evidence>
<feature type="transmembrane region" description="Helical" evidence="1">
    <location>
        <begin position="460"/>
        <end position="485"/>
    </location>
</feature>
<dbReference type="RefSeq" id="WP_229572490.1">
    <property type="nucleotide sequence ID" value="NZ_AP025226.1"/>
</dbReference>
<feature type="domain" description="Cytochrome oxidase subunit I profile" evidence="2">
    <location>
        <begin position="22"/>
        <end position="511"/>
    </location>
</feature>
<feature type="transmembrane region" description="Helical" evidence="1">
    <location>
        <begin position="243"/>
        <end position="268"/>
    </location>
</feature>
<reference evidence="3 4" key="1">
    <citation type="journal article" date="2022" name="Microbiol. Resour. Announc.">
        <title>Complete Genome Sequence of the Hyperthermophilic and Acidophilic Archaeon Saccharolobus caldissimus Strain HS-3T.</title>
        <authorList>
            <person name="Sakai H.D."/>
            <person name="Kurosawa N."/>
        </authorList>
    </citation>
    <scope>NUCLEOTIDE SEQUENCE [LARGE SCALE GENOMIC DNA]</scope>
    <source>
        <strain evidence="3 4">JCM32116</strain>
    </source>
</reference>
<dbReference type="PROSITE" id="PS50855">
    <property type="entry name" value="COX1"/>
    <property type="match status" value="1"/>
</dbReference>